<feature type="transmembrane region" description="Helical" evidence="3">
    <location>
        <begin position="12"/>
        <end position="30"/>
    </location>
</feature>
<feature type="region of interest" description="Disordered" evidence="2">
    <location>
        <begin position="227"/>
        <end position="246"/>
    </location>
</feature>
<evidence type="ECO:0000256" key="1">
    <source>
        <dbReference type="SAM" id="Coils"/>
    </source>
</evidence>
<keyword evidence="3" id="KW-0812">Transmembrane</keyword>
<sequence>MSNVSASDIITYGGVPLAVLGVLPTIFTSIRSMKMVRTVRKTLERNGVAALTRSSLLSGILEIEMPRKSIHPLERSDPAYFELSKTASELKGGSYTIFNWKELVVGSKTYRLMYHDELSQPQAEIEFEQLLAFLLDRGAVPSPAGFNDLRTSGLWTPAGTKLLLSPCTADGVLTVSTPDDSDGILSLVLSWCSEWDRRDGDSLPPYWVRVSPGMDYETLGKALKKEEKSEADDALERSEGSGGPQSSMCIRIGLNGIENAYSEDDPKCSLSLLHISSHYGPNASTAFWFACAATAVAAPRGGLWRFTIPEEILSLCARDSVPCGVMVLLALMEEDAVPMWRTPFDTQLENFERQRKIQEQSRLIHQEYRLPPEQRQAAWRARIEKEHFDFHHDHQRKILEQERQREQELREALSSQRLSLAKVAEANRKWLVVNGHINEETSITSVVEQMLFCMVQHEEMAKSIAAMLDRWKNWSDNGGMNKAHFTSVKEEQVSFALASCFLFAIKESSMAAAGGVVADLQECLRIWKKVRLG</sequence>
<dbReference type="OrthoDB" id="3166386at2759"/>
<keyword evidence="1" id="KW-0175">Coiled coil</keyword>
<keyword evidence="3" id="KW-0472">Membrane</keyword>
<dbReference type="Proteomes" id="UP000799429">
    <property type="component" value="Unassembled WGS sequence"/>
</dbReference>
<protein>
    <submittedName>
        <fullName evidence="4">Uncharacterized protein</fullName>
    </submittedName>
</protein>
<evidence type="ECO:0000256" key="2">
    <source>
        <dbReference type="SAM" id="MobiDB-lite"/>
    </source>
</evidence>
<evidence type="ECO:0000313" key="5">
    <source>
        <dbReference type="Proteomes" id="UP000799429"/>
    </source>
</evidence>
<proteinExistence type="predicted"/>
<dbReference type="AlphaFoldDB" id="A0A9P4VQT0"/>
<keyword evidence="5" id="KW-1185">Reference proteome</keyword>
<evidence type="ECO:0000313" key="4">
    <source>
        <dbReference type="EMBL" id="KAF2836819.1"/>
    </source>
</evidence>
<gene>
    <name evidence="4" type="ORF">M501DRAFT_233033</name>
</gene>
<reference evidence="4" key="1">
    <citation type="journal article" date="2020" name="Stud. Mycol.">
        <title>101 Dothideomycetes genomes: a test case for predicting lifestyles and emergence of pathogens.</title>
        <authorList>
            <person name="Haridas S."/>
            <person name="Albert R."/>
            <person name="Binder M."/>
            <person name="Bloem J."/>
            <person name="Labutti K."/>
            <person name="Salamov A."/>
            <person name="Andreopoulos B."/>
            <person name="Baker S."/>
            <person name="Barry K."/>
            <person name="Bills G."/>
            <person name="Bluhm B."/>
            <person name="Cannon C."/>
            <person name="Castanera R."/>
            <person name="Culley D."/>
            <person name="Daum C."/>
            <person name="Ezra D."/>
            <person name="Gonzalez J."/>
            <person name="Henrissat B."/>
            <person name="Kuo A."/>
            <person name="Liang C."/>
            <person name="Lipzen A."/>
            <person name="Lutzoni F."/>
            <person name="Magnuson J."/>
            <person name="Mondo S."/>
            <person name="Nolan M."/>
            <person name="Ohm R."/>
            <person name="Pangilinan J."/>
            <person name="Park H.-J."/>
            <person name="Ramirez L."/>
            <person name="Alfaro M."/>
            <person name="Sun H."/>
            <person name="Tritt A."/>
            <person name="Yoshinaga Y."/>
            <person name="Zwiers L.-H."/>
            <person name="Turgeon B."/>
            <person name="Goodwin S."/>
            <person name="Spatafora J."/>
            <person name="Crous P."/>
            <person name="Grigoriev I."/>
        </authorList>
    </citation>
    <scope>NUCLEOTIDE SEQUENCE</scope>
    <source>
        <strain evidence="4">CBS 101060</strain>
    </source>
</reference>
<organism evidence="4 5">
    <name type="scientific">Patellaria atrata CBS 101060</name>
    <dbReference type="NCBI Taxonomy" id="1346257"/>
    <lineage>
        <taxon>Eukaryota</taxon>
        <taxon>Fungi</taxon>
        <taxon>Dikarya</taxon>
        <taxon>Ascomycota</taxon>
        <taxon>Pezizomycotina</taxon>
        <taxon>Dothideomycetes</taxon>
        <taxon>Dothideomycetes incertae sedis</taxon>
        <taxon>Patellariales</taxon>
        <taxon>Patellariaceae</taxon>
        <taxon>Patellaria</taxon>
    </lineage>
</organism>
<name>A0A9P4VQT0_9PEZI</name>
<keyword evidence="3" id="KW-1133">Transmembrane helix</keyword>
<comment type="caution">
    <text evidence="4">The sequence shown here is derived from an EMBL/GenBank/DDBJ whole genome shotgun (WGS) entry which is preliminary data.</text>
</comment>
<evidence type="ECO:0000256" key="3">
    <source>
        <dbReference type="SAM" id="Phobius"/>
    </source>
</evidence>
<feature type="coiled-coil region" evidence="1">
    <location>
        <begin position="391"/>
        <end position="419"/>
    </location>
</feature>
<dbReference type="EMBL" id="MU006102">
    <property type="protein sequence ID" value="KAF2836819.1"/>
    <property type="molecule type" value="Genomic_DNA"/>
</dbReference>
<accession>A0A9P4VQT0</accession>